<dbReference type="AlphaFoldDB" id="A0A2N5WY82"/>
<accession>A0A2N5WY82</accession>
<organism evidence="3 4">
    <name type="scientific">Pseudohalioglobus lutimaris</name>
    <dbReference type="NCBI Taxonomy" id="1737061"/>
    <lineage>
        <taxon>Bacteria</taxon>
        <taxon>Pseudomonadati</taxon>
        <taxon>Pseudomonadota</taxon>
        <taxon>Gammaproteobacteria</taxon>
        <taxon>Cellvibrionales</taxon>
        <taxon>Halieaceae</taxon>
        <taxon>Pseudohalioglobus</taxon>
    </lineage>
</organism>
<dbReference type="RefSeq" id="WP_101518883.1">
    <property type="nucleotide sequence ID" value="NZ_PKUS01000034.1"/>
</dbReference>
<evidence type="ECO:0000256" key="1">
    <source>
        <dbReference type="SAM" id="Coils"/>
    </source>
</evidence>
<evidence type="ECO:0008006" key="5">
    <source>
        <dbReference type="Google" id="ProtNLM"/>
    </source>
</evidence>
<keyword evidence="1" id="KW-0175">Coiled coil</keyword>
<feature type="signal peptide" evidence="2">
    <location>
        <begin position="1"/>
        <end position="27"/>
    </location>
</feature>
<evidence type="ECO:0000313" key="3">
    <source>
        <dbReference type="EMBL" id="PLW67204.1"/>
    </source>
</evidence>
<dbReference type="EMBL" id="PKUS01000034">
    <property type="protein sequence ID" value="PLW67204.1"/>
    <property type="molecule type" value="Genomic_DNA"/>
</dbReference>
<sequence length="405" mass="45879">MKPHTQSWPAAIWTAALALTLSVTGVAAEQGKYATDVSLSDLLEATAGRQPGKQRNASDAAPFRTSTWLAALPSVAVSYLRSDETQGTDETELSLNLPMKSPYLAEQDKALRQLGEALAGAETRRRSLYFSGMLRETLWSERIASTRVRYTADKIEELDRLYRRQQALFEARASNRYSLLLLRQELADARLLLAEQELELRRWRQRYRELTGMGNLPRDIAEPESPTGEAWQTHPALEMLTLGWQRQRLLIAATSTRAGNWNLALQAKQLDNPAFEENQYGVAIEIPLSVLATAGESSNSEWRESNRRYWQERDELQLQLARNWQELVAESRYLQQRQTLLQEAASASHELLGETRLLAAENELAREVWVRRVLGDLDKQAESAINQLLIGQNRAMRRQAAGIPL</sequence>
<proteinExistence type="predicted"/>
<evidence type="ECO:0000256" key="2">
    <source>
        <dbReference type="SAM" id="SignalP"/>
    </source>
</evidence>
<gene>
    <name evidence="3" type="ORF">C0039_18190</name>
</gene>
<keyword evidence="2" id="KW-0732">Signal</keyword>
<dbReference type="Proteomes" id="UP000235005">
    <property type="component" value="Unassembled WGS sequence"/>
</dbReference>
<feature type="coiled-coil region" evidence="1">
    <location>
        <begin position="179"/>
        <end position="213"/>
    </location>
</feature>
<dbReference type="Gene3D" id="1.20.1600.10">
    <property type="entry name" value="Outer membrane efflux proteins (OEP)"/>
    <property type="match status" value="1"/>
</dbReference>
<dbReference type="SUPFAM" id="SSF56954">
    <property type="entry name" value="Outer membrane efflux proteins (OEP)"/>
    <property type="match status" value="1"/>
</dbReference>
<protein>
    <recommendedName>
        <fullName evidence="5">TolC family protein</fullName>
    </recommendedName>
</protein>
<name>A0A2N5WY82_9GAMM</name>
<keyword evidence="4" id="KW-1185">Reference proteome</keyword>
<evidence type="ECO:0000313" key="4">
    <source>
        <dbReference type="Proteomes" id="UP000235005"/>
    </source>
</evidence>
<reference evidence="3 4" key="1">
    <citation type="submission" date="2018-01" db="EMBL/GenBank/DDBJ databases">
        <title>The draft genome sequence of Halioglobus lutimaris HF004.</title>
        <authorList>
            <person name="Du Z.-J."/>
            <person name="Shi M.-J."/>
        </authorList>
    </citation>
    <scope>NUCLEOTIDE SEQUENCE [LARGE SCALE GENOMIC DNA]</scope>
    <source>
        <strain evidence="3 4">HF004</strain>
    </source>
</reference>
<feature type="chain" id="PRO_5014626543" description="TolC family protein" evidence="2">
    <location>
        <begin position="28"/>
        <end position="405"/>
    </location>
</feature>
<comment type="caution">
    <text evidence="3">The sequence shown here is derived from an EMBL/GenBank/DDBJ whole genome shotgun (WGS) entry which is preliminary data.</text>
</comment>
<dbReference type="OrthoDB" id="5755469at2"/>